<gene>
    <name evidence="2" type="ORF">BEL07_13085</name>
</gene>
<dbReference type="AlphaFoldDB" id="A0A1E8Q5D8"/>
<dbReference type="Proteomes" id="UP000178953">
    <property type="component" value="Unassembled WGS sequence"/>
</dbReference>
<accession>A0A1E8Q5D8</accession>
<proteinExistence type="predicted"/>
<sequence>MDGAVDGCEHHYDRDVVGPRGGVTAVPDVLEREGARVDAPVRHRWPLPRPVRRAVEEFDGEVGVVQPAEMTTDLVHVVVREVSSTKPSGLALKGGVIESSAVHEGLPACSIRADV</sequence>
<evidence type="ECO:0000256" key="1">
    <source>
        <dbReference type="SAM" id="MobiDB-lite"/>
    </source>
</evidence>
<organism evidence="2 3">
    <name type="scientific">Mycolicibacterium grossiae</name>
    <dbReference type="NCBI Taxonomy" id="1552759"/>
    <lineage>
        <taxon>Bacteria</taxon>
        <taxon>Bacillati</taxon>
        <taxon>Actinomycetota</taxon>
        <taxon>Actinomycetes</taxon>
        <taxon>Mycobacteriales</taxon>
        <taxon>Mycobacteriaceae</taxon>
        <taxon>Mycolicibacterium</taxon>
    </lineage>
</organism>
<dbReference type="EMBL" id="MCHX01000027">
    <property type="protein sequence ID" value="OFJ53250.1"/>
    <property type="molecule type" value="Genomic_DNA"/>
</dbReference>
<keyword evidence="3" id="KW-1185">Reference proteome</keyword>
<evidence type="ECO:0000313" key="2">
    <source>
        <dbReference type="EMBL" id="OFJ53250.1"/>
    </source>
</evidence>
<feature type="compositionally biased region" description="Basic and acidic residues" evidence="1">
    <location>
        <begin position="7"/>
        <end position="17"/>
    </location>
</feature>
<comment type="caution">
    <text evidence="2">The sequence shown here is derived from an EMBL/GenBank/DDBJ whole genome shotgun (WGS) entry which is preliminary data.</text>
</comment>
<protein>
    <submittedName>
        <fullName evidence="2">Uncharacterized protein</fullName>
    </submittedName>
</protein>
<evidence type="ECO:0000313" key="3">
    <source>
        <dbReference type="Proteomes" id="UP000178953"/>
    </source>
</evidence>
<feature type="region of interest" description="Disordered" evidence="1">
    <location>
        <begin position="1"/>
        <end position="23"/>
    </location>
</feature>
<reference evidence="2 3" key="1">
    <citation type="submission" date="2016-09" db="EMBL/GenBank/DDBJ databases">
        <title>genome sequence of Mycobacterium sp. 739 SCH.</title>
        <authorList>
            <person name="Greninger A.L."/>
            <person name="Qin X."/>
            <person name="Jerome K."/>
            <person name="Vora S."/>
            <person name="Quinn K."/>
        </authorList>
    </citation>
    <scope>NUCLEOTIDE SEQUENCE [LARGE SCALE GENOMIC DNA]</scope>
    <source>
        <strain evidence="2 3">SCH</strain>
    </source>
</reference>
<name>A0A1E8Q5D8_9MYCO</name>